<keyword evidence="2 4" id="KW-0863">Zinc-finger</keyword>
<protein>
    <submittedName>
        <fullName evidence="8">Aste57867_15350 protein</fullName>
    </submittedName>
</protein>
<dbReference type="PANTHER" id="PTHR43102">
    <property type="entry name" value="SLR1143 PROTEIN"/>
    <property type="match status" value="1"/>
</dbReference>
<dbReference type="SMART" id="SM00064">
    <property type="entry name" value="FYVE"/>
    <property type="match status" value="1"/>
</dbReference>
<dbReference type="EMBL" id="CAADRA010005675">
    <property type="protein sequence ID" value="VFT92158.1"/>
    <property type="molecule type" value="Genomic_DNA"/>
</dbReference>
<proteinExistence type="predicted"/>
<dbReference type="Pfam" id="PF01590">
    <property type="entry name" value="GAF"/>
    <property type="match status" value="1"/>
</dbReference>
<dbReference type="SUPFAM" id="SSF55781">
    <property type="entry name" value="GAF domain-like"/>
    <property type="match status" value="1"/>
</dbReference>
<evidence type="ECO:0000259" key="6">
    <source>
        <dbReference type="PROSITE" id="PS50178"/>
    </source>
</evidence>
<evidence type="ECO:0000313" key="8">
    <source>
        <dbReference type="EMBL" id="VFT92158.1"/>
    </source>
</evidence>
<evidence type="ECO:0000256" key="2">
    <source>
        <dbReference type="ARBA" id="ARBA00022771"/>
    </source>
</evidence>
<keyword evidence="9" id="KW-1185">Reference proteome</keyword>
<reference evidence="7" key="2">
    <citation type="submission" date="2019-06" db="EMBL/GenBank/DDBJ databases">
        <title>Genomics analysis of Aphanomyces spp. identifies a new class of oomycete effector associated with host adaptation.</title>
        <authorList>
            <person name="Gaulin E."/>
        </authorList>
    </citation>
    <scope>NUCLEOTIDE SEQUENCE</scope>
    <source>
        <strain evidence="7">CBS 578.67</strain>
    </source>
</reference>
<feature type="compositionally biased region" description="Polar residues" evidence="5">
    <location>
        <begin position="45"/>
        <end position="55"/>
    </location>
</feature>
<accession>A0A485L4T0</accession>
<dbReference type="PANTHER" id="PTHR43102:SF2">
    <property type="entry name" value="GAF DOMAIN-CONTAINING PROTEIN"/>
    <property type="match status" value="1"/>
</dbReference>
<dbReference type="InterPro" id="IPR003018">
    <property type="entry name" value="GAF"/>
</dbReference>
<feature type="region of interest" description="Disordered" evidence="5">
    <location>
        <begin position="1"/>
        <end position="55"/>
    </location>
</feature>
<organism evidence="8 9">
    <name type="scientific">Aphanomyces stellatus</name>
    <dbReference type="NCBI Taxonomy" id="120398"/>
    <lineage>
        <taxon>Eukaryota</taxon>
        <taxon>Sar</taxon>
        <taxon>Stramenopiles</taxon>
        <taxon>Oomycota</taxon>
        <taxon>Saprolegniomycetes</taxon>
        <taxon>Saprolegniales</taxon>
        <taxon>Verrucalvaceae</taxon>
        <taxon>Aphanomyces</taxon>
    </lineage>
</organism>
<dbReference type="Gene3D" id="3.30.40.10">
    <property type="entry name" value="Zinc/RING finger domain, C3HC4 (zinc finger)"/>
    <property type="match status" value="1"/>
</dbReference>
<dbReference type="GO" id="GO:0008270">
    <property type="term" value="F:zinc ion binding"/>
    <property type="evidence" value="ECO:0007669"/>
    <property type="project" value="UniProtKB-KW"/>
</dbReference>
<dbReference type="InterPro" id="IPR029016">
    <property type="entry name" value="GAF-like_dom_sf"/>
</dbReference>
<name>A0A485L4T0_9STRA</name>
<reference evidence="8 9" key="1">
    <citation type="submission" date="2019-03" db="EMBL/GenBank/DDBJ databases">
        <authorList>
            <person name="Gaulin E."/>
            <person name="Dumas B."/>
        </authorList>
    </citation>
    <scope>NUCLEOTIDE SEQUENCE [LARGE SCALE GENOMIC DNA]</scope>
    <source>
        <strain evidence="8">CBS 568.67</strain>
    </source>
</reference>
<dbReference type="EMBL" id="VJMH01005654">
    <property type="protein sequence ID" value="KAF0693710.1"/>
    <property type="molecule type" value="Genomic_DNA"/>
</dbReference>
<evidence type="ECO:0000313" key="7">
    <source>
        <dbReference type="EMBL" id="KAF0693710.1"/>
    </source>
</evidence>
<dbReference type="PROSITE" id="PS50178">
    <property type="entry name" value="ZF_FYVE"/>
    <property type="match status" value="1"/>
</dbReference>
<dbReference type="Proteomes" id="UP000332933">
    <property type="component" value="Unassembled WGS sequence"/>
</dbReference>
<feature type="domain" description="FYVE-type" evidence="6">
    <location>
        <begin position="79"/>
        <end position="144"/>
    </location>
</feature>
<evidence type="ECO:0000256" key="1">
    <source>
        <dbReference type="ARBA" id="ARBA00022723"/>
    </source>
</evidence>
<dbReference type="AlphaFoldDB" id="A0A485L4T0"/>
<evidence type="ECO:0000256" key="4">
    <source>
        <dbReference type="PROSITE-ProRule" id="PRU00091"/>
    </source>
</evidence>
<dbReference type="InterPro" id="IPR013083">
    <property type="entry name" value="Znf_RING/FYVE/PHD"/>
</dbReference>
<evidence type="ECO:0000256" key="5">
    <source>
        <dbReference type="SAM" id="MobiDB-lite"/>
    </source>
</evidence>
<dbReference type="InterPro" id="IPR011011">
    <property type="entry name" value="Znf_FYVE_PHD"/>
</dbReference>
<evidence type="ECO:0000256" key="3">
    <source>
        <dbReference type="ARBA" id="ARBA00022833"/>
    </source>
</evidence>
<gene>
    <name evidence="8" type="primary">Aste57867_15350</name>
    <name evidence="7" type="ORF">As57867_015294</name>
    <name evidence="8" type="ORF">ASTE57867_15350</name>
</gene>
<dbReference type="InterPro" id="IPR000306">
    <property type="entry name" value="Znf_FYVE"/>
</dbReference>
<sequence>MWRRANKSCPDTTVFHPPRRNHDPMATSPRPPTSPPMPREKTMKRSTQVASSSHETTSRWRADAFLMHRLHRKDHWVYPSRRTLCAVCHLGFSLLARKHNCHMCGDVVCRACLAHIEVESAATRAADASIVEACVCLDCLQDHVNLTLFVEVSHGVALKAPYAAASSHEPILATRDASKFDSTVVLPRRSSTQKTTTYSSQASPIKVTMGSSSINAASSSSWRYAWPPPPSLPDDDARVTAVKALGILDTPPEDVFDVACTMASHTYDCPIAGVSFLTRRRQWLKASIGLSQNNIPRKVSLCAHTIATTAAMVVLDAPQDERFAKNPLVTGMSAIRFYAGTPIVDGASGFVLGTVFVMDRHPRQTCDPRRLEALAAAVAEVVAADQRFRAQEMRPTSMSMASARESDIAGVQALYAIVRKSIDDRKLQMPVDEEAESVLDGETSTRTLRPMSESMMEMEHLLVRLLQSQRYSTPVVDHPAQAIVLR</sequence>
<evidence type="ECO:0000313" key="9">
    <source>
        <dbReference type="Proteomes" id="UP000332933"/>
    </source>
</evidence>
<dbReference type="CDD" id="cd00065">
    <property type="entry name" value="FYVE_like_SF"/>
    <property type="match status" value="1"/>
</dbReference>
<dbReference type="Gene3D" id="3.30.450.40">
    <property type="match status" value="1"/>
</dbReference>
<dbReference type="Pfam" id="PF01363">
    <property type="entry name" value="FYVE"/>
    <property type="match status" value="1"/>
</dbReference>
<keyword evidence="1" id="KW-0479">Metal-binding</keyword>
<dbReference type="OrthoDB" id="303614at2759"/>
<keyword evidence="3" id="KW-0862">Zinc</keyword>
<dbReference type="SUPFAM" id="SSF57903">
    <property type="entry name" value="FYVE/PHD zinc finger"/>
    <property type="match status" value="1"/>
</dbReference>
<dbReference type="InterPro" id="IPR017455">
    <property type="entry name" value="Znf_FYVE-rel"/>
</dbReference>